<proteinExistence type="predicted"/>
<comment type="caution">
    <text evidence="2">The sequence shown here is derived from an EMBL/GenBank/DDBJ whole genome shotgun (WGS) entry which is preliminary data.</text>
</comment>
<evidence type="ECO:0000313" key="2">
    <source>
        <dbReference type="EMBL" id="KAF8470976.1"/>
    </source>
</evidence>
<sequence>MIAVIPKHLILFHKARRLCLLFGCIYMLVVAVGATPFAQAQLLFMHNLKRPFFTQYDMPEKYDLAPFKTHNVRIHTADNETLGAWFMFADPFYAVHKTHLLNISSPASIALSRDDYIRAALRAHPTILFLHGTTGTRAVRIRVQQYQAFASRVGANVLAPDYRGFADSTGTPSEAGLTIDTRAAWDWLRARGASPDSVLVVGSSLGTGVAVHCGAVVHERPRGVVLLSPFSKLETLLDTYYILGLMPLFAPLRTLPYLSGKSPFHASLATCFVKKFIVHRFDSLAKVVGLNAPVLIVHAEDDQDIPVWHAKVLFDAFLEKHLPPLPKITTGMVNASKGRAKGRFSALLQERAVRRKELVTAREMERVGKVEEFSKDRGDNKVVFMHTWWGAHDVGLLEGVQDYMVEMFEMTSPRRLGAETGICH</sequence>
<evidence type="ECO:0000259" key="1">
    <source>
        <dbReference type="Pfam" id="PF00561"/>
    </source>
</evidence>
<dbReference type="Proteomes" id="UP000759537">
    <property type="component" value="Unassembled WGS sequence"/>
</dbReference>
<dbReference type="Pfam" id="PF00561">
    <property type="entry name" value="Abhydrolase_1"/>
    <property type="match status" value="1"/>
</dbReference>
<dbReference type="GO" id="GO:0047372">
    <property type="term" value="F:monoacylglycerol lipase activity"/>
    <property type="evidence" value="ECO:0007669"/>
    <property type="project" value="TreeGrafter"/>
</dbReference>
<evidence type="ECO:0000313" key="3">
    <source>
        <dbReference type="Proteomes" id="UP000759537"/>
    </source>
</evidence>
<dbReference type="Gene3D" id="3.40.50.1820">
    <property type="entry name" value="alpha/beta hydrolase"/>
    <property type="match status" value="1"/>
</dbReference>
<dbReference type="InterPro" id="IPR029058">
    <property type="entry name" value="AB_hydrolase_fold"/>
</dbReference>
<dbReference type="GO" id="GO:0004622">
    <property type="term" value="F:phosphatidylcholine lysophospholipase activity"/>
    <property type="evidence" value="ECO:0007669"/>
    <property type="project" value="TreeGrafter"/>
</dbReference>
<dbReference type="AlphaFoldDB" id="A0A9P5MQT5"/>
<dbReference type="PANTHER" id="PTHR12277">
    <property type="entry name" value="ALPHA/BETA HYDROLASE DOMAIN-CONTAINING PROTEIN"/>
    <property type="match status" value="1"/>
</dbReference>
<dbReference type="GO" id="GO:0005789">
    <property type="term" value="C:endoplasmic reticulum membrane"/>
    <property type="evidence" value="ECO:0007669"/>
    <property type="project" value="TreeGrafter"/>
</dbReference>
<dbReference type="PANTHER" id="PTHR12277:SF194">
    <property type="entry name" value="FI04476P"/>
    <property type="match status" value="1"/>
</dbReference>
<name>A0A9P5MQT5_9AGAM</name>
<dbReference type="SUPFAM" id="SSF53474">
    <property type="entry name" value="alpha/beta-Hydrolases"/>
    <property type="match status" value="1"/>
</dbReference>
<dbReference type="GO" id="GO:0052651">
    <property type="term" value="P:monoacylglycerol catabolic process"/>
    <property type="evidence" value="ECO:0007669"/>
    <property type="project" value="TreeGrafter"/>
</dbReference>
<feature type="domain" description="AB hydrolase-1" evidence="1">
    <location>
        <begin position="125"/>
        <end position="236"/>
    </location>
</feature>
<accession>A0A9P5MQT5</accession>
<dbReference type="OrthoDB" id="446723at2759"/>
<dbReference type="EMBL" id="WHVB01000024">
    <property type="protein sequence ID" value="KAF8470976.1"/>
    <property type="molecule type" value="Genomic_DNA"/>
</dbReference>
<gene>
    <name evidence="2" type="ORF">DFH94DRAFT_637305</name>
</gene>
<protein>
    <submittedName>
        <fullName evidence="2">Alpha/Beta hydrolase protein</fullName>
    </submittedName>
</protein>
<keyword evidence="2" id="KW-0378">Hydrolase</keyword>
<keyword evidence="3" id="KW-1185">Reference proteome</keyword>
<dbReference type="InterPro" id="IPR000073">
    <property type="entry name" value="AB_hydrolase_1"/>
</dbReference>
<reference evidence="2" key="2">
    <citation type="journal article" date="2020" name="Nat. Commun.">
        <title>Large-scale genome sequencing of mycorrhizal fungi provides insights into the early evolution of symbiotic traits.</title>
        <authorList>
            <person name="Miyauchi S."/>
            <person name="Kiss E."/>
            <person name="Kuo A."/>
            <person name="Drula E."/>
            <person name="Kohler A."/>
            <person name="Sanchez-Garcia M."/>
            <person name="Morin E."/>
            <person name="Andreopoulos B."/>
            <person name="Barry K.W."/>
            <person name="Bonito G."/>
            <person name="Buee M."/>
            <person name="Carver A."/>
            <person name="Chen C."/>
            <person name="Cichocki N."/>
            <person name="Clum A."/>
            <person name="Culley D."/>
            <person name="Crous P.W."/>
            <person name="Fauchery L."/>
            <person name="Girlanda M."/>
            <person name="Hayes R.D."/>
            <person name="Keri Z."/>
            <person name="LaButti K."/>
            <person name="Lipzen A."/>
            <person name="Lombard V."/>
            <person name="Magnuson J."/>
            <person name="Maillard F."/>
            <person name="Murat C."/>
            <person name="Nolan M."/>
            <person name="Ohm R.A."/>
            <person name="Pangilinan J."/>
            <person name="Pereira M.F."/>
            <person name="Perotto S."/>
            <person name="Peter M."/>
            <person name="Pfister S."/>
            <person name="Riley R."/>
            <person name="Sitrit Y."/>
            <person name="Stielow J.B."/>
            <person name="Szollosi G."/>
            <person name="Zifcakova L."/>
            <person name="Stursova M."/>
            <person name="Spatafora J.W."/>
            <person name="Tedersoo L."/>
            <person name="Vaario L.M."/>
            <person name="Yamada A."/>
            <person name="Yan M."/>
            <person name="Wang P."/>
            <person name="Xu J."/>
            <person name="Bruns T."/>
            <person name="Baldrian P."/>
            <person name="Vilgalys R."/>
            <person name="Dunand C."/>
            <person name="Henrissat B."/>
            <person name="Grigoriev I.V."/>
            <person name="Hibbett D."/>
            <person name="Nagy L.G."/>
            <person name="Martin F.M."/>
        </authorList>
    </citation>
    <scope>NUCLEOTIDE SEQUENCE</scope>
    <source>
        <strain evidence="2">Prilba</strain>
    </source>
</reference>
<organism evidence="2 3">
    <name type="scientific">Russula ochroleuca</name>
    <dbReference type="NCBI Taxonomy" id="152965"/>
    <lineage>
        <taxon>Eukaryota</taxon>
        <taxon>Fungi</taxon>
        <taxon>Dikarya</taxon>
        <taxon>Basidiomycota</taxon>
        <taxon>Agaricomycotina</taxon>
        <taxon>Agaricomycetes</taxon>
        <taxon>Russulales</taxon>
        <taxon>Russulaceae</taxon>
        <taxon>Russula</taxon>
    </lineage>
</organism>
<dbReference type="GO" id="GO:0006660">
    <property type="term" value="P:phosphatidylserine catabolic process"/>
    <property type="evidence" value="ECO:0007669"/>
    <property type="project" value="TreeGrafter"/>
</dbReference>
<reference evidence="2" key="1">
    <citation type="submission" date="2019-10" db="EMBL/GenBank/DDBJ databases">
        <authorList>
            <consortium name="DOE Joint Genome Institute"/>
            <person name="Kuo A."/>
            <person name="Miyauchi S."/>
            <person name="Kiss E."/>
            <person name="Drula E."/>
            <person name="Kohler A."/>
            <person name="Sanchez-Garcia M."/>
            <person name="Andreopoulos B."/>
            <person name="Barry K.W."/>
            <person name="Bonito G."/>
            <person name="Buee M."/>
            <person name="Carver A."/>
            <person name="Chen C."/>
            <person name="Cichocki N."/>
            <person name="Clum A."/>
            <person name="Culley D."/>
            <person name="Crous P.W."/>
            <person name="Fauchery L."/>
            <person name="Girlanda M."/>
            <person name="Hayes R."/>
            <person name="Keri Z."/>
            <person name="LaButti K."/>
            <person name="Lipzen A."/>
            <person name="Lombard V."/>
            <person name="Magnuson J."/>
            <person name="Maillard F."/>
            <person name="Morin E."/>
            <person name="Murat C."/>
            <person name="Nolan M."/>
            <person name="Ohm R."/>
            <person name="Pangilinan J."/>
            <person name="Pereira M."/>
            <person name="Perotto S."/>
            <person name="Peter M."/>
            <person name="Riley R."/>
            <person name="Sitrit Y."/>
            <person name="Stielow B."/>
            <person name="Szollosi G."/>
            <person name="Zifcakova L."/>
            <person name="Stursova M."/>
            <person name="Spatafora J.W."/>
            <person name="Tedersoo L."/>
            <person name="Vaario L.-M."/>
            <person name="Yamada A."/>
            <person name="Yan M."/>
            <person name="Wang P."/>
            <person name="Xu J."/>
            <person name="Bruns T."/>
            <person name="Baldrian P."/>
            <person name="Vilgalys R."/>
            <person name="Henrissat B."/>
            <person name="Grigoriev I.V."/>
            <person name="Hibbett D."/>
            <person name="Nagy L.G."/>
            <person name="Martin F.M."/>
        </authorList>
    </citation>
    <scope>NUCLEOTIDE SEQUENCE</scope>
    <source>
        <strain evidence="2">Prilba</strain>
    </source>
</reference>